<dbReference type="InterPro" id="IPR013249">
    <property type="entry name" value="RNA_pol_sigma70_r4_t2"/>
</dbReference>
<dbReference type="SUPFAM" id="SSF88659">
    <property type="entry name" value="Sigma3 and sigma4 domains of RNA polymerase sigma factors"/>
    <property type="match status" value="1"/>
</dbReference>
<dbReference type="PANTHER" id="PTHR43133">
    <property type="entry name" value="RNA POLYMERASE ECF-TYPE SIGMA FACTO"/>
    <property type="match status" value="1"/>
</dbReference>
<dbReference type="InterPro" id="IPR036388">
    <property type="entry name" value="WH-like_DNA-bd_sf"/>
</dbReference>
<reference evidence="8 9" key="1">
    <citation type="journal article" date="2019" name="Environ. Microbiol.">
        <title>Species interactions and distinct microbial communities in high Arctic permafrost affected cryosols are associated with the CH4 and CO2 gas fluxes.</title>
        <authorList>
            <person name="Altshuler I."/>
            <person name="Hamel J."/>
            <person name="Turney S."/>
            <person name="Magnuson E."/>
            <person name="Levesque R."/>
            <person name="Greer C."/>
            <person name="Whyte L.G."/>
        </authorList>
    </citation>
    <scope>NUCLEOTIDE SEQUENCE [LARGE SCALE GENOMIC DNA]</scope>
    <source>
        <strain evidence="8 9">S9.2P</strain>
    </source>
</reference>
<dbReference type="Gene3D" id="1.10.10.10">
    <property type="entry name" value="Winged helix-like DNA-binding domain superfamily/Winged helix DNA-binding domain"/>
    <property type="match status" value="1"/>
</dbReference>
<evidence type="ECO:0000256" key="5">
    <source>
        <dbReference type="ARBA" id="ARBA00023163"/>
    </source>
</evidence>
<dbReference type="PANTHER" id="PTHR43133:SF8">
    <property type="entry name" value="RNA POLYMERASE SIGMA FACTOR HI_1459-RELATED"/>
    <property type="match status" value="1"/>
</dbReference>
<keyword evidence="9" id="KW-1185">Reference proteome</keyword>
<dbReference type="Pfam" id="PF04542">
    <property type="entry name" value="Sigma70_r2"/>
    <property type="match status" value="1"/>
</dbReference>
<dbReference type="Pfam" id="PF08281">
    <property type="entry name" value="Sigma70_r4_2"/>
    <property type="match status" value="1"/>
</dbReference>
<evidence type="ECO:0000259" key="7">
    <source>
        <dbReference type="Pfam" id="PF08281"/>
    </source>
</evidence>
<dbReference type="Gene3D" id="1.10.1740.10">
    <property type="match status" value="1"/>
</dbReference>
<dbReference type="AlphaFoldDB" id="A0A502GMK9"/>
<evidence type="ECO:0000256" key="4">
    <source>
        <dbReference type="ARBA" id="ARBA00023125"/>
    </source>
</evidence>
<feature type="domain" description="RNA polymerase sigma-70 region 2" evidence="6">
    <location>
        <begin position="120"/>
        <end position="187"/>
    </location>
</feature>
<dbReference type="InterPro" id="IPR014284">
    <property type="entry name" value="RNA_pol_sigma-70_dom"/>
</dbReference>
<evidence type="ECO:0000313" key="9">
    <source>
        <dbReference type="Proteomes" id="UP000317646"/>
    </source>
</evidence>
<name>A0A502GMK9_9BACT</name>
<dbReference type="InterPro" id="IPR007627">
    <property type="entry name" value="RNA_pol_sigma70_r2"/>
</dbReference>
<dbReference type="InterPro" id="IPR039425">
    <property type="entry name" value="RNA_pol_sigma-70-like"/>
</dbReference>
<feature type="domain" description="RNA polymerase sigma factor 70 region 4 type 2" evidence="7">
    <location>
        <begin position="231"/>
        <end position="283"/>
    </location>
</feature>
<sequence>MAMARAVVVSISTMPRGRMTGAGRGAGAVWARAGAPAASSSSNSKFFMAVKGLGGGSCWGDAAPGWIAHALLKKIRGPWATLSLPMFFRRSPPAAAAPLSDQELLARYRLRGNVADLGELFDRHLPMVFATCRRYLAPPDEDAQDASMQLFEYLVGALQKHAPDNFPAWLHATARNHCLMQLRARQRAGPSAGPLVVSFPDAADVELAAARHLPDAAAADEAADATETTLQAMEQALAHLPDGQRRCLELFFLENKSYQEVAEALSLDLGQVKSNLQNGKRTLRRLLTDHPAPAAAPAHAPRR</sequence>
<evidence type="ECO:0000259" key="6">
    <source>
        <dbReference type="Pfam" id="PF04542"/>
    </source>
</evidence>
<dbReference type="Proteomes" id="UP000317646">
    <property type="component" value="Unassembled WGS sequence"/>
</dbReference>
<dbReference type="GO" id="GO:0016987">
    <property type="term" value="F:sigma factor activity"/>
    <property type="evidence" value="ECO:0007669"/>
    <property type="project" value="UniProtKB-KW"/>
</dbReference>
<dbReference type="GO" id="GO:0003677">
    <property type="term" value="F:DNA binding"/>
    <property type="evidence" value="ECO:0007669"/>
    <property type="project" value="UniProtKB-KW"/>
</dbReference>
<dbReference type="InterPro" id="IPR013325">
    <property type="entry name" value="RNA_pol_sigma_r2"/>
</dbReference>
<keyword evidence="4" id="KW-0238">DNA-binding</keyword>
<dbReference type="GO" id="GO:0006352">
    <property type="term" value="P:DNA-templated transcription initiation"/>
    <property type="evidence" value="ECO:0007669"/>
    <property type="project" value="InterPro"/>
</dbReference>
<dbReference type="NCBIfam" id="TIGR02937">
    <property type="entry name" value="sigma70-ECF"/>
    <property type="match status" value="1"/>
</dbReference>
<evidence type="ECO:0000313" key="8">
    <source>
        <dbReference type="EMBL" id="TPG63025.1"/>
    </source>
</evidence>
<comment type="similarity">
    <text evidence="1">Belongs to the sigma-70 factor family. ECF subfamily.</text>
</comment>
<dbReference type="CDD" id="cd06171">
    <property type="entry name" value="Sigma70_r4"/>
    <property type="match status" value="1"/>
</dbReference>
<evidence type="ECO:0000256" key="1">
    <source>
        <dbReference type="ARBA" id="ARBA00010641"/>
    </source>
</evidence>
<gene>
    <name evidence="8" type="ORF">EAH73_18385</name>
</gene>
<organism evidence="8 9">
    <name type="scientific">Hymenobacter nivis</name>
    <dbReference type="NCBI Taxonomy" id="1850093"/>
    <lineage>
        <taxon>Bacteria</taxon>
        <taxon>Pseudomonadati</taxon>
        <taxon>Bacteroidota</taxon>
        <taxon>Cytophagia</taxon>
        <taxon>Cytophagales</taxon>
        <taxon>Hymenobacteraceae</taxon>
        <taxon>Hymenobacter</taxon>
    </lineage>
</organism>
<dbReference type="EMBL" id="RCYZ01000008">
    <property type="protein sequence ID" value="TPG63025.1"/>
    <property type="molecule type" value="Genomic_DNA"/>
</dbReference>
<evidence type="ECO:0000256" key="3">
    <source>
        <dbReference type="ARBA" id="ARBA00023082"/>
    </source>
</evidence>
<dbReference type="InterPro" id="IPR013324">
    <property type="entry name" value="RNA_pol_sigma_r3/r4-like"/>
</dbReference>
<evidence type="ECO:0000256" key="2">
    <source>
        <dbReference type="ARBA" id="ARBA00023015"/>
    </source>
</evidence>
<accession>A0A502GMK9</accession>
<keyword evidence="2" id="KW-0805">Transcription regulation</keyword>
<dbReference type="SUPFAM" id="SSF88946">
    <property type="entry name" value="Sigma2 domain of RNA polymerase sigma factors"/>
    <property type="match status" value="1"/>
</dbReference>
<keyword evidence="5" id="KW-0804">Transcription</keyword>
<protein>
    <submittedName>
        <fullName evidence="8">Sigma-70 family RNA polymerase sigma factor</fullName>
    </submittedName>
</protein>
<proteinExistence type="inferred from homology"/>
<keyword evidence="3" id="KW-0731">Sigma factor</keyword>
<comment type="caution">
    <text evidence="8">The sequence shown here is derived from an EMBL/GenBank/DDBJ whole genome shotgun (WGS) entry which is preliminary data.</text>
</comment>